<dbReference type="AlphaFoldDB" id="A0A9P9F4Q0"/>
<evidence type="ECO:0000256" key="1">
    <source>
        <dbReference type="SAM" id="MobiDB-lite"/>
    </source>
</evidence>
<gene>
    <name evidence="2" type="ORF">B0J13DRAFT_547709</name>
</gene>
<proteinExistence type="predicted"/>
<protein>
    <submittedName>
        <fullName evidence="2">Uncharacterized protein</fullName>
    </submittedName>
</protein>
<feature type="compositionally biased region" description="Pro residues" evidence="1">
    <location>
        <begin position="15"/>
        <end position="30"/>
    </location>
</feature>
<name>A0A9P9F4Q0_9HYPO</name>
<keyword evidence="3" id="KW-1185">Reference proteome</keyword>
<dbReference type="Proteomes" id="UP000717696">
    <property type="component" value="Unassembled WGS sequence"/>
</dbReference>
<feature type="compositionally biased region" description="Polar residues" evidence="1">
    <location>
        <begin position="567"/>
        <end position="578"/>
    </location>
</feature>
<feature type="region of interest" description="Disordered" evidence="1">
    <location>
        <begin position="554"/>
        <end position="578"/>
    </location>
</feature>
<evidence type="ECO:0000313" key="3">
    <source>
        <dbReference type="Proteomes" id="UP000717696"/>
    </source>
</evidence>
<dbReference type="EMBL" id="JAGMUU010000005">
    <property type="protein sequence ID" value="KAH7152145.1"/>
    <property type="molecule type" value="Genomic_DNA"/>
</dbReference>
<reference evidence="2" key="1">
    <citation type="journal article" date="2021" name="Nat. Commun.">
        <title>Genetic determinants of endophytism in the Arabidopsis root mycobiome.</title>
        <authorList>
            <person name="Mesny F."/>
            <person name="Miyauchi S."/>
            <person name="Thiergart T."/>
            <person name="Pickel B."/>
            <person name="Atanasova L."/>
            <person name="Karlsson M."/>
            <person name="Huettel B."/>
            <person name="Barry K.W."/>
            <person name="Haridas S."/>
            <person name="Chen C."/>
            <person name="Bauer D."/>
            <person name="Andreopoulos W."/>
            <person name="Pangilinan J."/>
            <person name="LaButti K."/>
            <person name="Riley R."/>
            <person name="Lipzen A."/>
            <person name="Clum A."/>
            <person name="Drula E."/>
            <person name="Henrissat B."/>
            <person name="Kohler A."/>
            <person name="Grigoriev I.V."/>
            <person name="Martin F.M."/>
            <person name="Hacquard S."/>
        </authorList>
    </citation>
    <scope>NUCLEOTIDE SEQUENCE</scope>
    <source>
        <strain evidence="2">MPI-CAGE-AT-0021</strain>
    </source>
</reference>
<sequence>MDDPWGSPWTAGDDAPPPPKIDVLPAPPPSAHFSASADHSPQQRAVSPARSPWDDDDAWGGWSSEQPGKDKDGSSSNNNNNSPRWGRSPGLRPQDAVGGSGPASRLPSPSPDSWGQLAMLETARMKKDKNVDSAISLGEGAATLRRDVSRDRYLGPTSMFNDNTTNEESAEDVWRKPRPSPSTESFGTPVSAEEEPRAGSPVQPPGPAIHIDAQAKTSRQPSLKVQELVSMYDGIAKRSNSVSPIDPSLRNASGAASPLEGHVGDPVESEPEPLDLGPVMDPRDDVKPDLEVTETPLVGGPLPGEDRLPTNIFRSVEEALPVENLLPASDPPPAEEPLHVEDLRPASDPLPVEQPLPVAAALPVVEPFPEAKFPHSESPVEMSKAAQDLVSGKEQQEAQFQPPIFQNTHHETLEQTVHTTPKPPSTPYAINLTNLDKLFPSVDTSFPPPEPVPDVIIDDTFASIDERKTWYRISRPGSIRKHKLGDDENYVRISWGTSTLRDEGIRIVRRWMEEDSIAGRVVLGRRAGGAASGRIFNWDSSARQTEFSISELLSRNSHSRHASNNSKTTVASPTTPAFGWSNGSASLTVAIPPPETHVAPITQPSPQKKSLPAPVVPVLQPIGRPSSIVQPIASPTSPLAQPSVIAESNHSRPAKVEDIKNTNGQVEGSDDDDDWGEMVSSPMKGSNETLPSLAAIVETEPAVNGAGISRPASIAQASDEFVGSRLKQTMSTAAWTDVPRSSFDAPFSQGLIPASQSKSSTTSRTDVNRFSIDIPASQGFLPPSHSKSSRTSWTSLTRSSMDGAQSEELIPHNVRPPLPKDQSRPSSWAFGNVDFRNGAPNPARPIKDLPPSTRKALTLFSNPSDAPDLDLPPDHSTAVAASRSSPESQTPQINPSANEDDDDETVAKILRDLPDLSYMLR</sequence>
<comment type="caution">
    <text evidence="2">The sequence shown here is derived from an EMBL/GenBank/DDBJ whole genome shotgun (WGS) entry which is preliminary data.</text>
</comment>
<feature type="compositionally biased region" description="Polar residues" evidence="1">
    <location>
        <begin position="882"/>
        <end position="897"/>
    </location>
</feature>
<dbReference type="OrthoDB" id="3941134at2759"/>
<feature type="compositionally biased region" description="Low complexity" evidence="1">
    <location>
        <begin position="31"/>
        <end position="40"/>
    </location>
</feature>
<feature type="region of interest" description="Disordered" evidence="1">
    <location>
        <begin position="1"/>
        <end position="222"/>
    </location>
</feature>
<accession>A0A9P9F4Q0</accession>
<feature type="compositionally biased region" description="Polar residues" evidence="1">
    <location>
        <begin position="158"/>
        <end position="167"/>
    </location>
</feature>
<feature type="compositionally biased region" description="Basic and acidic residues" evidence="1">
    <location>
        <begin position="144"/>
        <end position="153"/>
    </location>
</feature>
<feature type="region of interest" description="Disordered" evidence="1">
    <location>
        <begin position="775"/>
        <end position="905"/>
    </location>
</feature>
<evidence type="ECO:0000313" key="2">
    <source>
        <dbReference type="EMBL" id="KAH7152145.1"/>
    </source>
</evidence>
<feature type="compositionally biased region" description="Low complexity" evidence="1">
    <location>
        <begin position="784"/>
        <end position="800"/>
    </location>
</feature>
<organism evidence="2 3">
    <name type="scientific">Dactylonectria estremocensis</name>
    <dbReference type="NCBI Taxonomy" id="1079267"/>
    <lineage>
        <taxon>Eukaryota</taxon>
        <taxon>Fungi</taxon>
        <taxon>Dikarya</taxon>
        <taxon>Ascomycota</taxon>
        <taxon>Pezizomycotina</taxon>
        <taxon>Sordariomycetes</taxon>
        <taxon>Hypocreomycetidae</taxon>
        <taxon>Hypocreales</taxon>
        <taxon>Nectriaceae</taxon>
        <taxon>Dactylonectria</taxon>
    </lineage>
</organism>
<feature type="region of interest" description="Disordered" evidence="1">
    <location>
        <begin position="635"/>
        <end position="674"/>
    </location>
</feature>
<feature type="region of interest" description="Disordered" evidence="1">
    <location>
        <begin position="239"/>
        <end position="287"/>
    </location>
</feature>